<dbReference type="Proteomes" id="UP000001555">
    <property type="component" value="Unassembled WGS sequence"/>
</dbReference>
<protein>
    <submittedName>
        <fullName evidence="1 2">Uncharacterized protein</fullName>
    </submittedName>
</protein>
<accession>B7PZZ3</accession>
<sequence>MEFGDAIGEHRQPTQVYTTTFTNRQRTDAIYSVSHSYTNTESAASKLVKGFQTNYKTTFSIGAPLIASVGGSYSFQYSLSKTKSDIHTKIETLKIEVKVAVPSNKTVQVTWYVINNVVDFPWTATVIVRGRFAVWFDRKVDDHHLWFFPASVLAHIDANLTIIDRFTVSFEAEGFFRKVATHDSRVFTYDLESSKRATPATSRRPKKFVTPFPLQ</sequence>
<dbReference type="VEuPathDB" id="VectorBase:ISCP_025093"/>
<dbReference type="SUPFAM" id="SSF56973">
    <property type="entry name" value="Aerolisin/ETX pore-forming domain"/>
    <property type="match status" value="1"/>
</dbReference>
<reference evidence="2" key="2">
    <citation type="submission" date="2020-05" db="UniProtKB">
        <authorList>
            <consortium name="EnsemblMetazoa"/>
        </authorList>
    </citation>
    <scope>IDENTIFICATION</scope>
    <source>
        <strain evidence="2">wikel</strain>
    </source>
</reference>
<dbReference type="InParanoid" id="B7PZZ3"/>
<proteinExistence type="predicted"/>
<dbReference type="HOGENOM" id="CLU_1284552_0_0_1"/>
<evidence type="ECO:0000313" key="2">
    <source>
        <dbReference type="EnsemblMetazoa" id="ISCW009203-PA"/>
    </source>
</evidence>
<gene>
    <name evidence="1" type="ORF">IscW_ISCW009203</name>
</gene>
<dbReference type="PANTHER" id="PTHR34007:SF1">
    <property type="entry name" value="AEROLYSIN-LIKE PROTEIN-RELATED"/>
    <property type="match status" value="1"/>
</dbReference>
<name>B7PZZ3_IXOSC</name>
<dbReference type="Gene3D" id="2.170.15.10">
    <property type="entry name" value="Proaerolysin, chain A, domain 3"/>
    <property type="match status" value="1"/>
</dbReference>
<dbReference type="InterPro" id="IPR053280">
    <property type="entry name" value="Aerolysin-like_pore-former"/>
</dbReference>
<evidence type="ECO:0000313" key="1">
    <source>
        <dbReference type="EMBL" id="EEC12165.1"/>
    </source>
</evidence>
<evidence type="ECO:0000313" key="3">
    <source>
        <dbReference type="Proteomes" id="UP000001555"/>
    </source>
</evidence>
<keyword evidence="3" id="KW-1185">Reference proteome</keyword>
<dbReference type="VEuPathDB" id="VectorBase:ISCI009203"/>
<organism>
    <name type="scientific">Ixodes scapularis</name>
    <name type="common">Black-legged tick</name>
    <name type="synonym">Deer tick</name>
    <dbReference type="NCBI Taxonomy" id="6945"/>
    <lineage>
        <taxon>Eukaryota</taxon>
        <taxon>Metazoa</taxon>
        <taxon>Ecdysozoa</taxon>
        <taxon>Arthropoda</taxon>
        <taxon>Chelicerata</taxon>
        <taxon>Arachnida</taxon>
        <taxon>Acari</taxon>
        <taxon>Parasitiformes</taxon>
        <taxon>Ixodida</taxon>
        <taxon>Ixodoidea</taxon>
        <taxon>Ixodidae</taxon>
        <taxon>Ixodinae</taxon>
        <taxon>Ixodes</taxon>
    </lineage>
</organism>
<dbReference type="VEuPathDB" id="VectorBase:ISCW009203"/>
<dbReference type="PaxDb" id="6945-B7PZZ3"/>
<dbReference type="AlphaFoldDB" id="B7PZZ3"/>
<dbReference type="EMBL" id="DS828887">
    <property type="protein sequence ID" value="EEC12165.1"/>
    <property type="molecule type" value="Genomic_DNA"/>
</dbReference>
<reference evidence="1 3" key="1">
    <citation type="submission" date="2008-03" db="EMBL/GenBank/DDBJ databases">
        <title>Annotation of Ixodes scapularis.</title>
        <authorList>
            <consortium name="Ixodes scapularis Genome Project Consortium"/>
            <person name="Caler E."/>
            <person name="Hannick L.I."/>
            <person name="Bidwell S."/>
            <person name="Joardar V."/>
            <person name="Thiagarajan M."/>
            <person name="Amedeo P."/>
            <person name="Galinsky K.J."/>
            <person name="Schobel S."/>
            <person name="Inman J."/>
            <person name="Hostetler J."/>
            <person name="Miller J."/>
            <person name="Hammond M."/>
            <person name="Megy K."/>
            <person name="Lawson D."/>
            <person name="Kodira C."/>
            <person name="Sutton G."/>
            <person name="Meyer J."/>
            <person name="Hill C.A."/>
            <person name="Birren B."/>
            <person name="Nene V."/>
            <person name="Collins F."/>
            <person name="Alarcon-Chaidez F."/>
            <person name="Wikel S."/>
            <person name="Strausberg R."/>
        </authorList>
    </citation>
    <scope>NUCLEOTIDE SEQUENCE [LARGE SCALE GENOMIC DNA]</scope>
    <source>
        <strain evidence="3">Wikel</strain>
        <strain evidence="1">Wikel colony</strain>
    </source>
</reference>
<dbReference type="InterPro" id="IPR004991">
    <property type="entry name" value="Aerolysin-like"/>
</dbReference>
<dbReference type="EnsemblMetazoa" id="ISCW009203-RA">
    <property type="protein sequence ID" value="ISCW009203-PA"/>
    <property type="gene ID" value="ISCW009203"/>
</dbReference>
<dbReference type="EMBL" id="ABJB010313028">
    <property type="status" value="NOT_ANNOTATED_CDS"/>
    <property type="molecule type" value="Genomic_DNA"/>
</dbReference>
<dbReference type="Pfam" id="PF03318">
    <property type="entry name" value="ETX_MTX2"/>
    <property type="match status" value="1"/>
</dbReference>
<dbReference type="PANTHER" id="PTHR34007">
    <property type="entry name" value="AEROLYSIN-LIKE PROTEIN-RELATED"/>
    <property type="match status" value="1"/>
</dbReference>